<gene>
    <name evidence="1" type="ORF">WA04_05450</name>
</gene>
<name>A0A837KYZ7_STRAG</name>
<evidence type="ECO:0000313" key="1">
    <source>
        <dbReference type="EMBL" id="KLL39048.1"/>
    </source>
</evidence>
<dbReference type="RefSeq" id="WP_001005984.1">
    <property type="nucleotide sequence ID" value="NZ_LBKL01000064.1"/>
</dbReference>
<dbReference type="AlphaFoldDB" id="A0A837KYZ7"/>
<organism evidence="1 2">
    <name type="scientific">Streptococcus agalactiae</name>
    <dbReference type="NCBI Taxonomy" id="1311"/>
    <lineage>
        <taxon>Bacteria</taxon>
        <taxon>Bacillati</taxon>
        <taxon>Bacillota</taxon>
        <taxon>Bacilli</taxon>
        <taxon>Lactobacillales</taxon>
        <taxon>Streptococcaceae</taxon>
        <taxon>Streptococcus</taxon>
    </lineage>
</organism>
<proteinExistence type="predicted"/>
<sequence length="65" mass="7912">MNETHIETFITLRKELSEEEWKDLDSLYNYLLENKKEILTKDITLNESELNEFREFSKKLVESNE</sequence>
<accession>A0A837KYZ7</accession>
<dbReference type="Proteomes" id="UP000035346">
    <property type="component" value="Unassembled WGS sequence"/>
</dbReference>
<comment type="caution">
    <text evidence="1">The sequence shown here is derived from an EMBL/GenBank/DDBJ whole genome shotgun (WGS) entry which is preliminary data.</text>
</comment>
<protein>
    <submittedName>
        <fullName evidence="1">Uncharacterized protein</fullName>
    </submittedName>
</protein>
<evidence type="ECO:0000313" key="2">
    <source>
        <dbReference type="Proteomes" id="UP000035346"/>
    </source>
</evidence>
<reference evidence="1 2" key="1">
    <citation type="journal article" date="2015" name="PLoS ONE">
        <title>Genomic analysis reveals the molecular basis for capsule loss in the group B streptococcus population.</title>
        <authorList>
            <consortium name="DEVANI Consortium"/>
            <person name="Rosini R."/>
            <person name="Campisi E."/>
            <person name="De Chiara M."/>
            <person name="Tettelin H."/>
            <person name="Rinaudo D."/>
            <person name="Toniolo C."/>
            <person name="Metruccio M."/>
            <person name="Guidotti S."/>
            <person name="Sorensen U.B."/>
            <person name="Kilian M."/>
            <person name="Ramirez M."/>
            <person name="Janulczyk R."/>
            <person name="Donati C."/>
            <person name="Grandi G."/>
            <person name="Margarit I."/>
        </authorList>
    </citation>
    <scope>NUCLEOTIDE SEQUENCE [LARGE SCALE GENOMIC DNA]</scope>
    <source>
        <strain evidence="1 2">DK-B-USS-215</strain>
    </source>
</reference>
<dbReference type="EMBL" id="LBKL01000064">
    <property type="protein sequence ID" value="KLL39048.1"/>
    <property type="molecule type" value="Genomic_DNA"/>
</dbReference>